<dbReference type="FunFam" id="1.10.510.10:FF:000571">
    <property type="entry name" value="Maternal embryonic leucine zipper kinase"/>
    <property type="match status" value="1"/>
</dbReference>
<dbReference type="PANTHER" id="PTHR24346:SF82">
    <property type="entry name" value="KP78A-RELATED"/>
    <property type="match status" value="1"/>
</dbReference>
<reference evidence="10" key="1">
    <citation type="submission" date="2016-10" db="EMBL/GenBank/DDBJ databases">
        <authorList>
            <person name="Benchimol M."/>
            <person name="Almeida L.G."/>
            <person name="Vasconcelos A.T."/>
            <person name="Perreira-Neves A."/>
            <person name="Rosa I.A."/>
            <person name="Tasca T."/>
            <person name="Bogo M.R."/>
            <person name="de Souza W."/>
        </authorList>
    </citation>
    <scope>NUCLEOTIDE SEQUENCE [LARGE SCALE GENOMIC DNA]</scope>
    <source>
        <strain evidence="10">K</strain>
    </source>
</reference>
<evidence type="ECO:0000313" key="10">
    <source>
        <dbReference type="EMBL" id="OHT08703.1"/>
    </source>
</evidence>
<evidence type="ECO:0000313" key="11">
    <source>
        <dbReference type="Proteomes" id="UP000179807"/>
    </source>
</evidence>
<keyword evidence="8" id="KW-0812">Transmembrane</keyword>
<keyword evidence="8" id="KW-1133">Transmembrane helix</keyword>
<evidence type="ECO:0000256" key="7">
    <source>
        <dbReference type="RuleBase" id="RU000304"/>
    </source>
</evidence>
<dbReference type="Pfam" id="PF00069">
    <property type="entry name" value="Pkinase"/>
    <property type="match status" value="1"/>
</dbReference>
<feature type="transmembrane region" description="Helical" evidence="8">
    <location>
        <begin position="192"/>
        <end position="213"/>
    </location>
</feature>
<keyword evidence="3 6" id="KW-0547">Nucleotide-binding</keyword>
<dbReference type="GO" id="GO:0005524">
    <property type="term" value="F:ATP binding"/>
    <property type="evidence" value="ECO:0007669"/>
    <property type="project" value="UniProtKB-UniRule"/>
</dbReference>
<feature type="transmembrane region" description="Helical" evidence="8">
    <location>
        <begin position="220"/>
        <end position="240"/>
    </location>
</feature>
<feature type="binding site" evidence="6">
    <location>
        <position position="40"/>
    </location>
    <ligand>
        <name>ATP</name>
        <dbReference type="ChEBI" id="CHEBI:30616"/>
    </ligand>
</feature>
<dbReference type="PROSITE" id="PS00107">
    <property type="entry name" value="PROTEIN_KINASE_ATP"/>
    <property type="match status" value="1"/>
</dbReference>
<dbReference type="InterPro" id="IPR000719">
    <property type="entry name" value="Prot_kinase_dom"/>
</dbReference>
<dbReference type="GO" id="GO:0005737">
    <property type="term" value="C:cytoplasm"/>
    <property type="evidence" value="ECO:0007669"/>
    <property type="project" value="TreeGrafter"/>
</dbReference>
<evidence type="ECO:0000256" key="5">
    <source>
        <dbReference type="ARBA" id="ARBA00022840"/>
    </source>
</evidence>
<keyword evidence="4 10" id="KW-0418">Kinase</keyword>
<dbReference type="AlphaFoldDB" id="A0A1J4KBB1"/>
<gene>
    <name evidence="10" type="ORF">TRFO_04775</name>
</gene>
<dbReference type="PROSITE" id="PS00108">
    <property type="entry name" value="PROTEIN_KINASE_ST"/>
    <property type="match status" value="1"/>
</dbReference>
<dbReference type="SUPFAM" id="SSF56112">
    <property type="entry name" value="Protein kinase-like (PK-like)"/>
    <property type="match status" value="1"/>
</dbReference>
<protein>
    <submittedName>
        <fullName evidence="10">CAMK family protein kinase</fullName>
    </submittedName>
</protein>
<dbReference type="RefSeq" id="XP_068361839.1">
    <property type="nucleotide sequence ID" value="XM_068492097.1"/>
</dbReference>
<dbReference type="GO" id="GO:0035556">
    <property type="term" value="P:intracellular signal transduction"/>
    <property type="evidence" value="ECO:0007669"/>
    <property type="project" value="TreeGrafter"/>
</dbReference>
<keyword evidence="5 6" id="KW-0067">ATP-binding</keyword>
<dbReference type="GeneID" id="94826801"/>
<dbReference type="GO" id="GO:0004674">
    <property type="term" value="F:protein serine/threonine kinase activity"/>
    <property type="evidence" value="ECO:0007669"/>
    <property type="project" value="UniProtKB-KW"/>
</dbReference>
<evidence type="ECO:0000256" key="3">
    <source>
        <dbReference type="ARBA" id="ARBA00022741"/>
    </source>
</evidence>
<dbReference type="InterPro" id="IPR008271">
    <property type="entry name" value="Ser/Thr_kinase_AS"/>
</dbReference>
<evidence type="ECO:0000256" key="6">
    <source>
        <dbReference type="PROSITE-ProRule" id="PRU10141"/>
    </source>
</evidence>
<evidence type="ECO:0000256" key="8">
    <source>
        <dbReference type="SAM" id="Phobius"/>
    </source>
</evidence>
<comment type="caution">
    <text evidence="10">The sequence shown here is derived from an EMBL/GenBank/DDBJ whole genome shotgun (WGS) entry which is preliminary data.</text>
</comment>
<dbReference type="VEuPathDB" id="TrichDB:TRFO_04775"/>
<name>A0A1J4KBB1_9EUKA</name>
<proteinExistence type="inferred from homology"/>
<keyword evidence="8" id="KW-0472">Membrane</keyword>
<evidence type="ECO:0000259" key="9">
    <source>
        <dbReference type="PROSITE" id="PS50011"/>
    </source>
</evidence>
<dbReference type="PANTHER" id="PTHR24346">
    <property type="entry name" value="MAP/MICROTUBULE AFFINITY-REGULATING KINASE"/>
    <property type="match status" value="1"/>
</dbReference>
<dbReference type="InterPro" id="IPR011009">
    <property type="entry name" value="Kinase-like_dom_sf"/>
</dbReference>
<dbReference type="PROSITE" id="PS50011">
    <property type="entry name" value="PROTEIN_KINASE_DOM"/>
    <property type="match status" value="1"/>
</dbReference>
<feature type="domain" description="Protein kinase" evidence="9">
    <location>
        <begin position="11"/>
        <end position="246"/>
    </location>
</feature>
<dbReference type="SMART" id="SM00220">
    <property type="entry name" value="S_TKc"/>
    <property type="match status" value="1"/>
</dbReference>
<accession>A0A1J4KBB1</accession>
<dbReference type="EMBL" id="MLAK01000660">
    <property type="protein sequence ID" value="OHT08703.1"/>
    <property type="molecule type" value="Genomic_DNA"/>
</dbReference>
<sequence>MAVSQKVIGQYNVLGTLGSGNSAKVKLGENRITHEKVAIKILKKANLQSRPMLYAKLQREIALMSLFEHPHILRLYEVFESERHLHIVMEYAENRELFDLLVQCHRLQEEEGLDLFRQIIYALEYLHSLGICHRDLKPENILLDANNNIKIADFGFARWMKSDVASTSCGSPHYAAPEVIRAQPYSGRQADIWSAGVILYAMLSVCIFIYLFIQFFFRQILSLFSTTHFYGILLSSVQFIDVCFKI</sequence>
<organism evidence="10 11">
    <name type="scientific">Tritrichomonas foetus</name>
    <dbReference type="NCBI Taxonomy" id="1144522"/>
    <lineage>
        <taxon>Eukaryota</taxon>
        <taxon>Metamonada</taxon>
        <taxon>Parabasalia</taxon>
        <taxon>Tritrichomonadida</taxon>
        <taxon>Tritrichomonadidae</taxon>
        <taxon>Tritrichomonas</taxon>
    </lineage>
</organism>
<evidence type="ECO:0000256" key="2">
    <source>
        <dbReference type="ARBA" id="ARBA00022679"/>
    </source>
</evidence>
<dbReference type="InterPro" id="IPR017441">
    <property type="entry name" value="Protein_kinase_ATP_BS"/>
</dbReference>
<dbReference type="FunFam" id="3.30.200.20:FF:000003">
    <property type="entry name" value="Non-specific serine/threonine protein kinase"/>
    <property type="match status" value="1"/>
</dbReference>
<dbReference type="Proteomes" id="UP000179807">
    <property type="component" value="Unassembled WGS sequence"/>
</dbReference>
<keyword evidence="1 7" id="KW-0723">Serine/threonine-protein kinase</keyword>
<keyword evidence="2" id="KW-0808">Transferase</keyword>
<evidence type="ECO:0000256" key="4">
    <source>
        <dbReference type="ARBA" id="ARBA00022777"/>
    </source>
</evidence>
<evidence type="ECO:0000256" key="1">
    <source>
        <dbReference type="ARBA" id="ARBA00022527"/>
    </source>
</evidence>
<comment type="similarity">
    <text evidence="7">Belongs to the protein kinase superfamily.</text>
</comment>
<keyword evidence="11" id="KW-1185">Reference proteome</keyword>
<dbReference type="OrthoDB" id="193931at2759"/>
<dbReference type="Gene3D" id="1.10.510.10">
    <property type="entry name" value="Transferase(Phosphotransferase) domain 1"/>
    <property type="match status" value="1"/>
</dbReference>